<reference evidence="3" key="2">
    <citation type="submission" date="2025-08" db="UniProtKB">
        <authorList>
            <consortium name="RefSeq"/>
        </authorList>
    </citation>
    <scope>IDENTIFICATION</scope>
    <source>
        <tissue evidence="3">Leaf</tissue>
    </source>
</reference>
<evidence type="ECO:0000313" key="3">
    <source>
        <dbReference type="RefSeq" id="XP_010453896.1"/>
    </source>
</evidence>
<dbReference type="Proteomes" id="UP000694864">
    <property type="component" value="Chromosome 13"/>
</dbReference>
<dbReference type="GeneID" id="104735748"/>
<sequence length="165" mass="18329">MAAKSKSIVVVIGKHIVNGVRSGPFASGLLASRGIANRNGHTSAYDKNVEEEMQSSKVPDELIKPDSDKYWSPHPQTGVFGPSSSSSTDTTDETRGGQEDSVMEEKAWFRPTSLEDLDKTHHSWQTNSSSMCVLRTQCYNKNLKCLGVLYYAFQNEQNFLCYDVV</sequence>
<organism evidence="2 3">
    <name type="scientific">Camelina sativa</name>
    <name type="common">False flax</name>
    <name type="synonym">Myagrum sativum</name>
    <dbReference type="NCBI Taxonomy" id="90675"/>
    <lineage>
        <taxon>Eukaryota</taxon>
        <taxon>Viridiplantae</taxon>
        <taxon>Streptophyta</taxon>
        <taxon>Embryophyta</taxon>
        <taxon>Tracheophyta</taxon>
        <taxon>Spermatophyta</taxon>
        <taxon>Magnoliopsida</taxon>
        <taxon>eudicotyledons</taxon>
        <taxon>Gunneridae</taxon>
        <taxon>Pentapetalae</taxon>
        <taxon>rosids</taxon>
        <taxon>malvids</taxon>
        <taxon>Brassicales</taxon>
        <taxon>Brassicaceae</taxon>
        <taxon>Camelineae</taxon>
        <taxon>Camelina</taxon>
    </lineage>
</organism>
<proteinExistence type="predicted"/>
<dbReference type="PANTHER" id="PTHR35122:SF2">
    <property type="entry name" value="OS04G0598000 PROTEIN"/>
    <property type="match status" value="1"/>
</dbReference>
<feature type="compositionally biased region" description="Basic and acidic residues" evidence="1">
    <location>
        <begin position="92"/>
        <end position="105"/>
    </location>
</feature>
<dbReference type="RefSeq" id="XP_010453896.1">
    <property type="nucleotide sequence ID" value="XM_010455594.1"/>
</dbReference>
<dbReference type="InterPro" id="IPR039291">
    <property type="entry name" value="At5g17165-like"/>
</dbReference>
<keyword evidence="2" id="KW-1185">Reference proteome</keyword>
<gene>
    <name evidence="3" type="primary">LOC104735748</name>
</gene>
<dbReference type="PANTHER" id="PTHR35122">
    <property type="entry name" value="OSJNBA0093F12.14 PROTEIN"/>
    <property type="match status" value="1"/>
</dbReference>
<dbReference type="Pfam" id="PF22272">
    <property type="entry name" value="LEA_3b"/>
    <property type="match status" value="1"/>
</dbReference>
<accession>A0ABM0VBW8</accession>
<evidence type="ECO:0000313" key="2">
    <source>
        <dbReference type="Proteomes" id="UP000694864"/>
    </source>
</evidence>
<feature type="compositionally biased region" description="Basic and acidic residues" evidence="1">
    <location>
        <begin position="58"/>
        <end position="71"/>
    </location>
</feature>
<name>A0ABM0VBW8_CAMSA</name>
<protein>
    <submittedName>
        <fullName evidence="3">Uncharacterized protein LOC104735748 isoform X1</fullName>
    </submittedName>
</protein>
<reference evidence="2" key="1">
    <citation type="journal article" date="2014" name="Nat. Commun.">
        <title>The emerging biofuel crop Camelina sativa retains a highly undifferentiated hexaploid genome structure.</title>
        <authorList>
            <person name="Kagale S."/>
            <person name="Koh C."/>
            <person name="Nixon J."/>
            <person name="Bollina V."/>
            <person name="Clarke W.E."/>
            <person name="Tuteja R."/>
            <person name="Spillane C."/>
            <person name="Robinson S.J."/>
            <person name="Links M.G."/>
            <person name="Clarke C."/>
            <person name="Higgins E.E."/>
            <person name="Huebert T."/>
            <person name="Sharpe A.G."/>
            <person name="Parkin I.A."/>
        </authorList>
    </citation>
    <scope>NUCLEOTIDE SEQUENCE [LARGE SCALE GENOMIC DNA]</scope>
    <source>
        <strain evidence="2">cv. DH55</strain>
    </source>
</reference>
<evidence type="ECO:0000256" key="1">
    <source>
        <dbReference type="SAM" id="MobiDB-lite"/>
    </source>
</evidence>
<feature type="region of interest" description="Disordered" evidence="1">
    <location>
        <begin position="45"/>
        <end position="105"/>
    </location>
</feature>